<protein>
    <submittedName>
        <fullName evidence="1">Uncharacterized protein</fullName>
    </submittedName>
</protein>
<reference evidence="1" key="1">
    <citation type="submission" date="2023-08" db="EMBL/GenBank/DDBJ databases">
        <authorList>
            <person name="Chen Y."/>
            <person name="Shah S."/>
            <person name="Dougan E. K."/>
            <person name="Thang M."/>
            <person name="Chan C."/>
        </authorList>
    </citation>
    <scope>NUCLEOTIDE SEQUENCE</scope>
</reference>
<accession>A0AA36ILV3</accession>
<comment type="caution">
    <text evidence="1">The sequence shown here is derived from an EMBL/GenBank/DDBJ whole genome shotgun (WGS) entry which is preliminary data.</text>
</comment>
<dbReference type="EMBL" id="CAUJNA010001968">
    <property type="protein sequence ID" value="CAJ1389920.1"/>
    <property type="molecule type" value="Genomic_DNA"/>
</dbReference>
<gene>
    <name evidence="1" type="ORF">EVOR1521_LOCUS15448</name>
</gene>
<name>A0AA36ILV3_9DINO</name>
<evidence type="ECO:0000313" key="1">
    <source>
        <dbReference type="EMBL" id="CAJ1389920.1"/>
    </source>
</evidence>
<keyword evidence="2" id="KW-1185">Reference proteome</keyword>
<dbReference type="Proteomes" id="UP001178507">
    <property type="component" value="Unassembled WGS sequence"/>
</dbReference>
<organism evidence="1 2">
    <name type="scientific">Effrenium voratum</name>
    <dbReference type="NCBI Taxonomy" id="2562239"/>
    <lineage>
        <taxon>Eukaryota</taxon>
        <taxon>Sar</taxon>
        <taxon>Alveolata</taxon>
        <taxon>Dinophyceae</taxon>
        <taxon>Suessiales</taxon>
        <taxon>Symbiodiniaceae</taxon>
        <taxon>Effrenium</taxon>
    </lineage>
</organism>
<dbReference type="AlphaFoldDB" id="A0AA36ILV3"/>
<sequence>MAAILSIYALGIVWFTFGLCAYHNYLVCTNQTTYEQIKGAFSGATNPFHRGAVGNYWVRALVQGRGGACLKSSEDGSPSHG</sequence>
<proteinExistence type="predicted"/>
<evidence type="ECO:0000313" key="2">
    <source>
        <dbReference type="Proteomes" id="UP001178507"/>
    </source>
</evidence>